<reference evidence="4" key="2">
    <citation type="submission" date="2022-07" db="EMBL/GenBank/DDBJ databases">
        <authorList>
            <person name="Goncalves M.F.M."/>
            <person name="Hilario S."/>
            <person name="Van De Peer Y."/>
            <person name="Esteves A.C."/>
            <person name="Alves A."/>
        </authorList>
    </citation>
    <scope>NUCLEOTIDE SEQUENCE</scope>
    <source>
        <strain evidence="4">MUM 19.33</strain>
    </source>
</reference>
<dbReference type="GeneID" id="75830924"/>
<keyword evidence="1" id="KW-0862">Zinc</keyword>
<dbReference type="PROSITE" id="PS50089">
    <property type="entry name" value="ZF_RING_2"/>
    <property type="match status" value="1"/>
</dbReference>
<dbReference type="SUPFAM" id="SSF57850">
    <property type="entry name" value="RING/U-box"/>
    <property type="match status" value="1"/>
</dbReference>
<evidence type="ECO:0000256" key="2">
    <source>
        <dbReference type="SAM" id="MobiDB-lite"/>
    </source>
</evidence>
<accession>A0A9Q0BGJ1</accession>
<dbReference type="EMBL" id="JAGIXG020000008">
    <property type="protein sequence ID" value="KAI6783409.1"/>
    <property type="molecule type" value="Genomic_DNA"/>
</dbReference>
<keyword evidence="1" id="KW-0479">Metal-binding</keyword>
<dbReference type="SMART" id="SM00184">
    <property type="entry name" value="RING"/>
    <property type="match status" value="1"/>
</dbReference>
<dbReference type="AlphaFoldDB" id="A0A9Q0BGJ1"/>
<protein>
    <recommendedName>
        <fullName evidence="3">RING-type domain-containing protein</fullName>
    </recommendedName>
</protein>
<keyword evidence="1" id="KW-0863">Zinc-finger</keyword>
<keyword evidence="5" id="KW-1185">Reference proteome</keyword>
<comment type="caution">
    <text evidence="4">The sequence shown here is derived from an EMBL/GenBank/DDBJ whole genome shotgun (WGS) entry which is preliminary data.</text>
</comment>
<gene>
    <name evidence="4" type="ORF">J7T54_004436</name>
</gene>
<reference evidence="4" key="1">
    <citation type="journal article" date="2021" name="J Fungi (Basel)">
        <title>Genomic and Metabolomic Analyses of the Marine Fungus Emericellopsis cladophorae: Insights into Saltwater Adaptability Mechanisms and Its Biosynthetic Potential.</title>
        <authorList>
            <person name="Goncalves M.F.M."/>
            <person name="Hilario S."/>
            <person name="Van de Peer Y."/>
            <person name="Esteves A.C."/>
            <person name="Alves A."/>
        </authorList>
    </citation>
    <scope>NUCLEOTIDE SEQUENCE</scope>
    <source>
        <strain evidence="4">MUM 19.33</strain>
    </source>
</reference>
<sequence length="263" mass="28612">MEDCDAGSSHEASPATPIKYLRSRRSRHPQIQQVASPTTHGTRTRVSLRRATLPESFVPDPRCTFLPGNGGRAPALICQICFENRFDPANSTDAPNQDDSFVILPCGHVACAPCLGVWQQQQQQQEEEGQGGNAAATCPFCRLMLRHGVCKHSLQTRYLTRRDILSGKLPRTIPDGGGIPDHCRECVDGVLVAEFAPRQRSVSAQLALARGRLRAAPARSVETGELLSIPGELLEAVDALQRHQESLTCEKEATRESLGGGGW</sequence>
<feature type="region of interest" description="Disordered" evidence="2">
    <location>
        <begin position="23"/>
        <end position="44"/>
    </location>
</feature>
<dbReference type="InterPro" id="IPR013083">
    <property type="entry name" value="Znf_RING/FYVE/PHD"/>
</dbReference>
<dbReference type="Proteomes" id="UP001055219">
    <property type="component" value="Unassembled WGS sequence"/>
</dbReference>
<evidence type="ECO:0000259" key="3">
    <source>
        <dbReference type="PROSITE" id="PS50089"/>
    </source>
</evidence>
<proteinExistence type="predicted"/>
<dbReference type="OrthoDB" id="8062037at2759"/>
<dbReference type="RefSeq" id="XP_051364265.1">
    <property type="nucleotide sequence ID" value="XM_051504354.1"/>
</dbReference>
<dbReference type="InterPro" id="IPR001841">
    <property type="entry name" value="Znf_RING"/>
</dbReference>
<evidence type="ECO:0000313" key="4">
    <source>
        <dbReference type="EMBL" id="KAI6783409.1"/>
    </source>
</evidence>
<dbReference type="Pfam" id="PF14634">
    <property type="entry name" value="zf-RING_5"/>
    <property type="match status" value="1"/>
</dbReference>
<name>A0A9Q0BGJ1_9HYPO</name>
<dbReference type="Gene3D" id="3.30.40.10">
    <property type="entry name" value="Zinc/RING finger domain, C3HC4 (zinc finger)"/>
    <property type="match status" value="1"/>
</dbReference>
<evidence type="ECO:0000256" key="1">
    <source>
        <dbReference type="PROSITE-ProRule" id="PRU00175"/>
    </source>
</evidence>
<organism evidence="4 5">
    <name type="scientific">Emericellopsis cladophorae</name>
    <dbReference type="NCBI Taxonomy" id="2686198"/>
    <lineage>
        <taxon>Eukaryota</taxon>
        <taxon>Fungi</taxon>
        <taxon>Dikarya</taxon>
        <taxon>Ascomycota</taxon>
        <taxon>Pezizomycotina</taxon>
        <taxon>Sordariomycetes</taxon>
        <taxon>Hypocreomycetidae</taxon>
        <taxon>Hypocreales</taxon>
        <taxon>Bionectriaceae</taxon>
        <taxon>Emericellopsis</taxon>
    </lineage>
</organism>
<evidence type="ECO:0000313" key="5">
    <source>
        <dbReference type="Proteomes" id="UP001055219"/>
    </source>
</evidence>
<feature type="compositionally biased region" description="Polar residues" evidence="2">
    <location>
        <begin position="29"/>
        <end position="41"/>
    </location>
</feature>
<feature type="domain" description="RING-type" evidence="3">
    <location>
        <begin position="78"/>
        <end position="142"/>
    </location>
</feature>
<dbReference type="GO" id="GO:0008270">
    <property type="term" value="F:zinc ion binding"/>
    <property type="evidence" value="ECO:0007669"/>
    <property type="project" value="UniProtKB-KW"/>
</dbReference>